<dbReference type="AlphaFoldDB" id="A0A220S3R7"/>
<evidence type="ECO:0000256" key="1">
    <source>
        <dbReference type="ARBA" id="ARBA00010641"/>
    </source>
</evidence>
<dbReference type="Gene3D" id="1.10.10.10">
    <property type="entry name" value="Winged helix-like DNA-binding domain superfamily/Winged helix DNA-binding domain"/>
    <property type="match status" value="1"/>
</dbReference>
<dbReference type="InterPro" id="IPR014289">
    <property type="entry name" value="RNA_pol_sigma-24-rel"/>
</dbReference>
<keyword evidence="3" id="KW-0731">Sigma factor</keyword>
<dbReference type="InterPro" id="IPR013324">
    <property type="entry name" value="RNA_pol_sigma_r3/r4-like"/>
</dbReference>
<evidence type="ECO:0000256" key="3">
    <source>
        <dbReference type="ARBA" id="ARBA00023082"/>
    </source>
</evidence>
<dbReference type="NCBIfam" id="TIGR02937">
    <property type="entry name" value="sigma70-ECF"/>
    <property type="match status" value="1"/>
</dbReference>
<dbReference type="NCBIfam" id="TIGR02943">
    <property type="entry name" value="Sig70_famx1"/>
    <property type="match status" value="1"/>
</dbReference>
<feature type="domain" description="RNA polymerase sigma factor 70 region 4 type 2" evidence="7">
    <location>
        <begin position="127"/>
        <end position="176"/>
    </location>
</feature>
<sequence>MQTDALWHPENIDPLRKKMQRFAFLQLRNEEWAEDAVQETLAAAYSKNQQFQGESQWQTWVWAILKNKVLDILRRRQTEMKWFASSDDEQFLDAVHDDNFDESGHWKNQPQQWQMPHEAAEQNDFMRILDFCLRHLPENTARVFMLREISGLDVSEICAQTGISSDNCYTILSRARNGLRRCLQSNWFDDDRGKQEDKT</sequence>
<dbReference type="Gene3D" id="1.10.1740.10">
    <property type="match status" value="1"/>
</dbReference>
<proteinExistence type="inferred from homology"/>
<dbReference type="InterPro" id="IPR007627">
    <property type="entry name" value="RNA_pol_sigma70_r2"/>
</dbReference>
<accession>A0A220S3R7</accession>
<feature type="domain" description="RNA polymerase sigma-70 region 2" evidence="6">
    <location>
        <begin position="17"/>
        <end position="77"/>
    </location>
</feature>
<protein>
    <submittedName>
        <fullName evidence="8">RNA polymerase subunit sigma-70</fullName>
    </submittedName>
</protein>
<dbReference type="InterPro" id="IPR014284">
    <property type="entry name" value="RNA_pol_sigma-70_dom"/>
</dbReference>
<name>A0A220S3R7_9NEIS</name>
<dbReference type="OrthoDB" id="9782108at2"/>
<keyword evidence="9" id="KW-1185">Reference proteome</keyword>
<evidence type="ECO:0000256" key="5">
    <source>
        <dbReference type="ARBA" id="ARBA00023163"/>
    </source>
</evidence>
<keyword evidence="2" id="KW-0805">Transcription regulation</keyword>
<dbReference type="GO" id="GO:0006352">
    <property type="term" value="P:DNA-templated transcription initiation"/>
    <property type="evidence" value="ECO:0007669"/>
    <property type="project" value="InterPro"/>
</dbReference>
<dbReference type="KEGG" id="nei:BG910_10180"/>
<dbReference type="PANTHER" id="PTHR43133">
    <property type="entry name" value="RNA POLYMERASE ECF-TYPE SIGMA FACTO"/>
    <property type="match status" value="1"/>
</dbReference>
<dbReference type="Pfam" id="PF08281">
    <property type="entry name" value="Sigma70_r4_2"/>
    <property type="match status" value="1"/>
</dbReference>
<dbReference type="InterPro" id="IPR036388">
    <property type="entry name" value="WH-like_DNA-bd_sf"/>
</dbReference>
<dbReference type="PANTHER" id="PTHR43133:SF8">
    <property type="entry name" value="RNA POLYMERASE SIGMA FACTOR HI_1459-RELATED"/>
    <property type="match status" value="1"/>
</dbReference>
<dbReference type="Proteomes" id="UP000198238">
    <property type="component" value="Chromosome"/>
</dbReference>
<dbReference type="GO" id="GO:0003677">
    <property type="term" value="F:DNA binding"/>
    <property type="evidence" value="ECO:0007669"/>
    <property type="project" value="UniProtKB-KW"/>
</dbReference>
<evidence type="ECO:0000256" key="2">
    <source>
        <dbReference type="ARBA" id="ARBA00023015"/>
    </source>
</evidence>
<organism evidence="8 9">
    <name type="scientific">Neisseria chenwenguii</name>
    <dbReference type="NCBI Taxonomy" id="1853278"/>
    <lineage>
        <taxon>Bacteria</taxon>
        <taxon>Pseudomonadati</taxon>
        <taxon>Pseudomonadota</taxon>
        <taxon>Betaproteobacteria</taxon>
        <taxon>Neisseriales</taxon>
        <taxon>Neisseriaceae</taxon>
        <taxon>Neisseria</taxon>
    </lineage>
</organism>
<reference evidence="8 9" key="1">
    <citation type="submission" date="2017-06" db="EMBL/GenBank/DDBJ databases">
        <title>Neisseria chenwenguii sp. nov., isolated from the intestinal contents of Tibetan Plateau Pika in Yushu, Qinghai Province, China.</title>
        <authorList>
            <person name="Zhang G."/>
        </authorList>
    </citation>
    <scope>NUCLEOTIDE SEQUENCE [LARGE SCALE GENOMIC DNA]</scope>
    <source>
        <strain evidence="8 9">10023</strain>
    </source>
</reference>
<evidence type="ECO:0000313" key="8">
    <source>
        <dbReference type="EMBL" id="ASK28048.1"/>
    </source>
</evidence>
<evidence type="ECO:0000259" key="6">
    <source>
        <dbReference type="Pfam" id="PF04542"/>
    </source>
</evidence>
<dbReference type="InterPro" id="IPR013325">
    <property type="entry name" value="RNA_pol_sigma_r2"/>
</dbReference>
<dbReference type="SUPFAM" id="SSF88946">
    <property type="entry name" value="Sigma2 domain of RNA polymerase sigma factors"/>
    <property type="match status" value="1"/>
</dbReference>
<dbReference type="InterPro" id="IPR013249">
    <property type="entry name" value="RNA_pol_sigma70_r4_t2"/>
</dbReference>
<evidence type="ECO:0000259" key="7">
    <source>
        <dbReference type="Pfam" id="PF08281"/>
    </source>
</evidence>
<dbReference type="Pfam" id="PF04542">
    <property type="entry name" value="Sigma70_r2"/>
    <property type="match status" value="1"/>
</dbReference>
<comment type="similarity">
    <text evidence="1">Belongs to the sigma-70 factor family. ECF subfamily.</text>
</comment>
<dbReference type="InterPro" id="IPR039425">
    <property type="entry name" value="RNA_pol_sigma-70-like"/>
</dbReference>
<dbReference type="GO" id="GO:0016987">
    <property type="term" value="F:sigma factor activity"/>
    <property type="evidence" value="ECO:0007669"/>
    <property type="project" value="UniProtKB-KW"/>
</dbReference>
<keyword evidence="5" id="KW-0804">Transcription</keyword>
<keyword evidence="4" id="KW-0238">DNA-binding</keyword>
<dbReference type="SUPFAM" id="SSF88659">
    <property type="entry name" value="Sigma3 and sigma4 domains of RNA polymerase sigma factors"/>
    <property type="match status" value="1"/>
</dbReference>
<gene>
    <name evidence="8" type="ORF">BG910_10180</name>
</gene>
<dbReference type="EMBL" id="CP022278">
    <property type="protein sequence ID" value="ASK28048.1"/>
    <property type="molecule type" value="Genomic_DNA"/>
</dbReference>
<evidence type="ECO:0000313" key="9">
    <source>
        <dbReference type="Proteomes" id="UP000198238"/>
    </source>
</evidence>
<evidence type="ECO:0000256" key="4">
    <source>
        <dbReference type="ARBA" id="ARBA00023125"/>
    </source>
</evidence>